<evidence type="ECO:0000256" key="1">
    <source>
        <dbReference type="SAM" id="MobiDB-lite"/>
    </source>
</evidence>
<accession>A0ABV8IA79</accession>
<keyword evidence="2" id="KW-0472">Membrane</keyword>
<protein>
    <submittedName>
        <fullName evidence="3">DUF6069 family protein</fullName>
    </submittedName>
</protein>
<evidence type="ECO:0000313" key="3">
    <source>
        <dbReference type="EMBL" id="MFC4060874.1"/>
    </source>
</evidence>
<dbReference type="InterPro" id="IPR045713">
    <property type="entry name" value="DUF6069"/>
</dbReference>
<dbReference type="Proteomes" id="UP001595850">
    <property type="component" value="Unassembled WGS sequence"/>
</dbReference>
<comment type="caution">
    <text evidence="3">The sequence shown here is derived from an EMBL/GenBank/DDBJ whole genome shotgun (WGS) entry which is preliminary data.</text>
</comment>
<feature type="compositionally biased region" description="Basic and acidic residues" evidence="1">
    <location>
        <begin position="10"/>
        <end position="20"/>
    </location>
</feature>
<name>A0ABV8IA79_9ACTN</name>
<feature type="transmembrane region" description="Helical" evidence="2">
    <location>
        <begin position="123"/>
        <end position="143"/>
    </location>
</feature>
<feature type="transmembrane region" description="Helical" evidence="2">
    <location>
        <begin position="91"/>
        <end position="111"/>
    </location>
</feature>
<evidence type="ECO:0000256" key="2">
    <source>
        <dbReference type="SAM" id="Phobius"/>
    </source>
</evidence>
<keyword evidence="2" id="KW-1133">Transmembrane helix</keyword>
<reference evidence="4" key="1">
    <citation type="journal article" date="2019" name="Int. J. Syst. Evol. Microbiol.">
        <title>The Global Catalogue of Microorganisms (GCM) 10K type strain sequencing project: providing services to taxonomists for standard genome sequencing and annotation.</title>
        <authorList>
            <consortium name="The Broad Institute Genomics Platform"/>
            <consortium name="The Broad Institute Genome Sequencing Center for Infectious Disease"/>
            <person name="Wu L."/>
            <person name="Ma J."/>
        </authorList>
    </citation>
    <scope>NUCLEOTIDE SEQUENCE [LARGE SCALE GENOMIC DNA]</scope>
    <source>
        <strain evidence="4">TBRC 4489</strain>
    </source>
</reference>
<dbReference type="Pfam" id="PF19545">
    <property type="entry name" value="DUF6069"/>
    <property type="match status" value="1"/>
</dbReference>
<sequence>MNPSKGARGRPQESPEARDRGGALTVAVTVAAAVVLNLVIYGIGRAAGGGFRFTAAGQAAEVDAITVVGFTVLPLLTGMTLAAVLARIWPWAVPAGLAVAPVIALGTIPVMTIPADFDDASTITLALCHVALVPVTAAGLLALRRRGGHVAARYGGGAGQGQGSLDQ</sequence>
<organism evidence="3 4">
    <name type="scientific">Planomonospora corallina</name>
    <dbReference type="NCBI Taxonomy" id="1806052"/>
    <lineage>
        <taxon>Bacteria</taxon>
        <taxon>Bacillati</taxon>
        <taxon>Actinomycetota</taxon>
        <taxon>Actinomycetes</taxon>
        <taxon>Streptosporangiales</taxon>
        <taxon>Streptosporangiaceae</taxon>
        <taxon>Planomonospora</taxon>
    </lineage>
</organism>
<proteinExistence type="predicted"/>
<feature type="transmembrane region" description="Helical" evidence="2">
    <location>
        <begin position="64"/>
        <end position="84"/>
    </location>
</feature>
<keyword evidence="4" id="KW-1185">Reference proteome</keyword>
<dbReference type="RefSeq" id="WP_377290533.1">
    <property type="nucleotide sequence ID" value="NZ_JBHSBM010000024.1"/>
</dbReference>
<evidence type="ECO:0000313" key="4">
    <source>
        <dbReference type="Proteomes" id="UP001595850"/>
    </source>
</evidence>
<gene>
    <name evidence="3" type="ORF">ACFOWE_21435</name>
</gene>
<dbReference type="EMBL" id="JBHSBM010000024">
    <property type="protein sequence ID" value="MFC4060874.1"/>
    <property type="molecule type" value="Genomic_DNA"/>
</dbReference>
<feature type="region of interest" description="Disordered" evidence="1">
    <location>
        <begin position="1"/>
        <end position="20"/>
    </location>
</feature>
<feature type="transmembrane region" description="Helical" evidence="2">
    <location>
        <begin position="21"/>
        <end position="44"/>
    </location>
</feature>
<keyword evidence="2" id="KW-0812">Transmembrane</keyword>